<dbReference type="InterPro" id="IPR015943">
    <property type="entry name" value="WD40/YVTN_repeat-like_dom_sf"/>
</dbReference>
<dbReference type="Pfam" id="PF21783">
    <property type="entry name" value="YNCE"/>
    <property type="match status" value="1"/>
</dbReference>
<name>A0A6I0FCA8_9FIRM</name>
<evidence type="ECO:0000256" key="1">
    <source>
        <dbReference type="ARBA" id="ARBA00022729"/>
    </source>
</evidence>
<proteinExistence type="predicted"/>
<dbReference type="NCBIfam" id="TIGR02276">
    <property type="entry name" value="beta_rpt_yvtn"/>
    <property type="match status" value="1"/>
</dbReference>
<keyword evidence="4" id="KW-1185">Reference proteome</keyword>
<dbReference type="EMBL" id="WBZC01000019">
    <property type="protein sequence ID" value="KAB3535380.1"/>
    <property type="molecule type" value="Genomic_DNA"/>
</dbReference>
<dbReference type="Gene3D" id="2.130.10.10">
    <property type="entry name" value="YVTN repeat-like/Quinoprotein amine dehydrogenase"/>
    <property type="match status" value="2"/>
</dbReference>
<dbReference type="PANTHER" id="PTHR47197">
    <property type="entry name" value="PROTEIN NIRF"/>
    <property type="match status" value="1"/>
</dbReference>
<protein>
    <submittedName>
        <fullName evidence="3">YncE family protein</fullName>
    </submittedName>
</protein>
<dbReference type="AlphaFoldDB" id="A0A6I0FCA8"/>
<sequence>MNDLSLGNLIVANFFDDSISIVDPIKGKEQRRISLNQYGKVYPLERLGPHHIAVDRCLKYLYVPNNFNNSLKIIDLITGAPKEILYVGSCPSQVILCRKYNYIYVANSDSNSVTAIHLDTLKVALQIPTGEHPHGMVMTTDQERIFVANQGSGTITEITTKNNEKKKCHSLDGNPWHLKLSYNGKHLYAVHYSHLYERKGKIFIFDVDEMKLIKTINIGKMPVEVVADKNNQTLYISDSDMDILHIYSLEKDREEGRIKLGKMPHGVEINYDKDEVYVTSIHENLLHVIDTVSKRIVKSISVGKEPTSILVL</sequence>
<dbReference type="SUPFAM" id="SSF50974">
    <property type="entry name" value="Nitrous oxide reductase, N-terminal domain"/>
    <property type="match status" value="1"/>
</dbReference>
<dbReference type="InterPro" id="IPR011964">
    <property type="entry name" value="YVTN_b-propeller_repeat"/>
</dbReference>
<dbReference type="InterPro" id="IPR011045">
    <property type="entry name" value="N2O_reductase_N"/>
</dbReference>
<evidence type="ECO:0000259" key="2">
    <source>
        <dbReference type="Pfam" id="PF21783"/>
    </source>
</evidence>
<dbReference type="InterPro" id="IPR051200">
    <property type="entry name" value="Host-pathogen_enzymatic-act"/>
</dbReference>
<feature type="domain" description="YNCE-like beta-propeller" evidence="2">
    <location>
        <begin position="102"/>
        <end position="266"/>
    </location>
</feature>
<accession>A0A6I0FCA8</accession>
<reference evidence="3 4" key="1">
    <citation type="submission" date="2019-10" db="EMBL/GenBank/DDBJ databases">
        <title>Alkaliphilus serpentinus sp. nov. and Alkaliphilus pronyensis sp. nov., two novel anaerobic alkaliphilic species isolated from the serpentinized-hosted hydrothermal field of the Prony Bay (New Caledonia).</title>
        <authorList>
            <person name="Postec A."/>
        </authorList>
    </citation>
    <scope>NUCLEOTIDE SEQUENCE [LARGE SCALE GENOMIC DNA]</scope>
    <source>
        <strain evidence="3 4">LacV</strain>
    </source>
</reference>
<keyword evidence="1" id="KW-0732">Signal</keyword>
<dbReference type="InterPro" id="IPR048433">
    <property type="entry name" value="YNCE-like_beta-prop"/>
</dbReference>
<dbReference type="PANTHER" id="PTHR47197:SF3">
    <property type="entry name" value="DIHYDRO-HEME D1 DEHYDROGENASE"/>
    <property type="match status" value="1"/>
</dbReference>
<dbReference type="RefSeq" id="WP_151860745.1">
    <property type="nucleotide sequence ID" value="NZ_WBZC01000019.1"/>
</dbReference>
<comment type="caution">
    <text evidence="3">The sequence shown here is derived from an EMBL/GenBank/DDBJ whole genome shotgun (WGS) entry which is preliminary data.</text>
</comment>
<gene>
    <name evidence="3" type="ORF">F8154_06230</name>
</gene>
<organism evidence="3 4">
    <name type="scientific">Alkaliphilus pronyensis</name>
    <dbReference type="NCBI Taxonomy" id="1482732"/>
    <lineage>
        <taxon>Bacteria</taxon>
        <taxon>Bacillati</taxon>
        <taxon>Bacillota</taxon>
        <taxon>Clostridia</taxon>
        <taxon>Peptostreptococcales</taxon>
        <taxon>Natronincolaceae</taxon>
        <taxon>Alkaliphilus</taxon>
    </lineage>
</organism>
<dbReference type="OrthoDB" id="1706639at2"/>
<dbReference type="Proteomes" id="UP000432715">
    <property type="component" value="Unassembled WGS sequence"/>
</dbReference>
<evidence type="ECO:0000313" key="4">
    <source>
        <dbReference type="Proteomes" id="UP000432715"/>
    </source>
</evidence>
<evidence type="ECO:0000313" key="3">
    <source>
        <dbReference type="EMBL" id="KAB3535380.1"/>
    </source>
</evidence>